<keyword evidence="4" id="KW-1185">Reference proteome</keyword>
<feature type="chain" id="PRO_5045095967" evidence="2">
    <location>
        <begin position="26"/>
        <end position="226"/>
    </location>
</feature>
<evidence type="ECO:0000256" key="2">
    <source>
        <dbReference type="SAM" id="SignalP"/>
    </source>
</evidence>
<comment type="caution">
    <text evidence="3">The sequence shown here is derived from an EMBL/GenBank/DDBJ whole genome shotgun (WGS) entry which is preliminary data.</text>
</comment>
<keyword evidence="1" id="KW-0472">Membrane</keyword>
<feature type="signal peptide" evidence="2">
    <location>
        <begin position="1"/>
        <end position="25"/>
    </location>
</feature>
<proteinExistence type="predicted"/>
<organism evidence="3 4">
    <name type="scientific">Listeria cossartiae subsp. cayugensis</name>
    <dbReference type="NCBI Taxonomy" id="2713505"/>
    <lineage>
        <taxon>Bacteria</taxon>
        <taxon>Bacillati</taxon>
        <taxon>Bacillota</taxon>
        <taxon>Bacilli</taxon>
        <taxon>Bacillales</taxon>
        <taxon>Listeriaceae</taxon>
        <taxon>Listeria</taxon>
        <taxon>Listeria cossartiae</taxon>
    </lineage>
</organism>
<dbReference type="Proteomes" id="UP001252688">
    <property type="component" value="Unassembled WGS sequence"/>
</dbReference>
<evidence type="ECO:0000313" key="3">
    <source>
        <dbReference type="EMBL" id="MDT0115324.1"/>
    </source>
</evidence>
<keyword evidence="1" id="KW-1133">Transmembrane helix</keyword>
<dbReference type="EMBL" id="JASBAM010000006">
    <property type="protein sequence ID" value="MDT0115324.1"/>
    <property type="molecule type" value="Genomic_DNA"/>
</dbReference>
<name>A0ABU2IRK9_9LIST</name>
<evidence type="ECO:0000256" key="1">
    <source>
        <dbReference type="SAM" id="Phobius"/>
    </source>
</evidence>
<gene>
    <name evidence="3" type="ORF">QJV37_14400</name>
</gene>
<keyword evidence="1" id="KW-0812">Transmembrane</keyword>
<accession>A0ABU2IRK9</accession>
<reference evidence="3 4" key="1">
    <citation type="submission" date="2023-05" db="EMBL/GenBank/DDBJ databases">
        <title>A Combination of Whole Genome Sequencing and Metagenomics Reveals Diversity of Listeria spp. in Soil Collected from the Nantahala National Forest.</title>
        <authorList>
            <person name="Wang J."/>
            <person name="Schamp C.N."/>
            <person name="Hudson L.K."/>
            <person name="Chaggar H.K."/>
            <person name="Bryan D.W."/>
            <person name="Radosevich M."/>
            <person name="Denes T.G."/>
        </authorList>
    </citation>
    <scope>NUCLEOTIDE SEQUENCE [LARGE SCALE GENOMIC DNA]</scope>
    <source>
        <strain evidence="3 4">UTK S2-0002</strain>
    </source>
</reference>
<sequence>MNKLFTGIIAATILTATSLPMSAEASTESDNKVIYTDSEVVVTQNDMNSFVVKDKETKENIEYEIDNKNKTAEVIEEDGQVTEVEFKQEKKDDTIVTDIVADGEKIGTVTVAEEEVKTTPKLLKAASNSSMKLVATRKITAVMRNVNKLTGGMVLIALGFVPIVNYAAAAFSAYGLVHEFKGKNAYITIKQYANKWQYRDDLYIYKDSKRTKLLKKQTGVTKRHFS</sequence>
<feature type="transmembrane region" description="Helical" evidence="1">
    <location>
        <begin position="153"/>
        <end position="177"/>
    </location>
</feature>
<evidence type="ECO:0000313" key="4">
    <source>
        <dbReference type="Proteomes" id="UP001252688"/>
    </source>
</evidence>
<protein>
    <submittedName>
        <fullName evidence="3">Uncharacterized protein</fullName>
    </submittedName>
</protein>
<keyword evidence="2" id="KW-0732">Signal</keyword>
<dbReference type="RefSeq" id="WP_311179003.1">
    <property type="nucleotide sequence ID" value="NZ_JASAZZ010000006.1"/>
</dbReference>